<dbReference type="HAMAP" id="MF_00963">
    <property type="entry name" value="Sigma70_RpoD_SigA"/>
    <property type="match status" value="1"/>
</dbReference>
<sequence length="516" mass="59655">MPENVEKVFSLDKPLEKRERYPLASVDETNQSVLDDMDFLEPAAEAAIEPGEADGVESMEEQGLEPSDGDEPANPVRHYIKEMIGMELLTREGEKEIAVRIEESRREIRRILLSFPGTVTELLHTLPALKASRTKATYITDAIDEEEDEDTELEFQKKRVISLLERLKALHARSKESHDGKKDCLLEEMKDLVLEIDPSRNIVEKIIQKMKRYGRKIEKLEEEAAEKLKGIGGGDGKQNLLMIPRKLEKIQEELGMPVEEMKRCLQRIEEEEKVCTAAKNELVKANLRLVVSIAKRYVNRGLSFLDLIQEGNIGLMKAVDRFEYKRGYKFSTYATWWIRQSITRALADQARTIRIPVHMIETINRIVRVSRALVQELGREPFPDEVADRIGFSTEKVRKILRITKEPVSLEMPINDGEDSHLFDFIEDQNTVTPQESAVFDDLIEQVNRTLATLTPREEKVLRMRFGIGEKYDHTLEEVGQLFEVTRERVRQIEAKALKKLKHHTRTKRLRPFMEK</sequence>
<dbReference type="InterPro" id="IPR009042">
    <property type="entry name" value="RNA_pol_sigma70_r1_2"/>
</dbReference>
<dbReference type="InterPro" id="IPR013325">
    <property type="entry name" value="RNA_pol_sigma_r2"/>
</dbReference>
<comment type="similarity">
    <text evidence="6">Belongs to the sigma-70 factor family. RpoD/SigA subfamily.</text>
</comment>
<feature type="domain" description="RNA polymerase sigma-70" evidence="10">
    <location>
        <begin position="475"/>
        <end position="501"/>
    </location>
</feature>
<evidence type="ECO:0000313" key="11">
    <source>
        <dbReference type="EMBL" id="NLW34230.1"/>
    </source>
</evidence>
<dbReference type="Pfam" id="PF04545">
    <property type="entry name" value="Sigma70_r4"/>
    <property type="match status" value="1"/>
</dbReference>
<evidence type="ECO:0000256" key="5">
    <source>
        <dbReference type="ARBA" id="ARBA00023163"/>
    </source>
</evidence>
<evidence type="ECO:0000259" key="9">
    <source>
        <dbReference type="PROSITE" id="PS00715"/>
    </source>
</evidence>
<keyword evidence="5 6" id="KW-0804">Transcription</keyword>
<evidence type="ECO:0000313" key="12">
    <source>
        <dbReference type="Proteomes" id="UP000777265"/>
    </source>
</evidence>
<feature type="DNA-binding region" description="H-T-H motif" evidence="6">
    <location>
        <begin position="476"/>
        <end position="495"/>
    </location>
</feature>
<comment type="function">
    <text evidence="6">Sigma factors are initiation factors that promote the attachment of RNA polymerase to specific initiation sites and are then released. This sigma factor is the primary sigma factor during exponential growth.</text>
</comment>
<dbReference type="Pfam" id="PF04542">
    <property type="entry name" value="Sigma70_r2"/>
    <property type="match status" value="1"/>
</dbReference>
<feature type="region of interest" description="Sigma-70 factor domain-4" evidence="6">
    <location>
        <begin position="450"/>
        <end position="503"/>
    </location>
</feature>
<evidence type="ECO:0000256" key="1">
    <source>
        <dbReference type="ARBA" id="ARBA00022490"/>
    </source>
</evidence>
<feature type="region of interest" description="Sigma-70 factor domain-2" evidence="6">
    <location>
        <begin position="282"/>
        <end position="352"/>
    </location>
</feature>
<protein>
    <recommendedName>
        <fullName evidence="6">RNA polymerase sigma factor SigA</fullName>
    </recommendedName>
</protein>
<dbReference type="NCBIfam" id="TIGR02937">
    <property type="entry name" value="sigma70-ECF"/>
    <property type="match status" value="1"/>
</dbReference>
<feature type="coiled-coil region" evidence="7">
    <location>
        <begin position="261"/>
        <end position="288"/>
    </location>
</feature>
<dbReference type="AlphaFoldDB" id="A0A971M243"/>
<dbReference type="PANTHER" id="PTHR30603">
    <property type="entry name" value="RNA POLYMERASE SIGMA FACTOR RPO"/>
    <property type="match status" value="1"/>
</dbReference>
<dbReference type="PROSITE" id="PS00715">
    <property type="entry name" value="SIGMA70_1"/>
    <property type="match status" value="1"/>
</dbReference>
<dbReference type="InterPro" id="IPR013324">
    <property type="entry name" value="RNA_pol_sigma_r3/r4-like"/>
</dbReference>
<keyword evidence="7" id="KW-0175">Coiled coil</keyword>
<gene>
    <name evidence="11" type="primary">rpoD</name>
    <name evidence="6" type="synonym">sigA</name>
    <name evidence="11" type="ORF">GXY80_01940</name>
</gene>
<organism evidence="11 12">
    <name type="scientific">Syntrophorhabdus aromaticivorans</name>
    <dbReference type="NCBI Taxonomy" id="328301"/>
    <lineage>
        <taxon>Bacteria</taxon>
        <taxon>Pseudomonadati</taxon>
        <taxon>Thermodesulfobacteriota</taxon>
        <taxon>Syntrophorhabdia</taxon>
        <taxon>Syntrophorhabdales</taxon>
        <taxon>Syntrophorhabdaceae</taxon>
        <taxon>Syntrophorhabdus</taxon>
    </lineage>
</organism>
<dbReference type="CDD" id="cd06171">
    <property type="entry name" value="Sigma70_r4"/>
    <property type="match status" value="1"/>
</dbReference>
<keyword evidence="4 6" id="KW-0238">DNA-binding</keyword>
<dbReference type="GO" id="GO:0016987">
    <property type="term" value="F:sigma factor activity"/>
    <property type="evidence" value="ECO:0007669"/>
    <property type="project" value="UniProtKB-UniRule"/>
</dbReference>
<evidence type="ECO:0000256" key="8">
    <source>
        <dbReference type="SAM" id="MobiDB-lite"/>
    </source>
</evidence>
<dbReference type="Gene3D" id="1.10.10.10">
    <property type="entry name" value="Winged helix-like DNA-binding domain superfamily/Winged helix DNA-binding domain"/>
    <property type="match status" value="2"/>
</dbReference>
<dbReference type="PROSITE" id="PS00716">
    <property type="entry name" value="SIGMA70_2"/>
    <property type="match status" value="1"/>
</dbReference>
<dbReference type="InterPro" id="IPR036388">
    <property type="entry name" value="WH-like_DNA-bd_sf"/>
</dbReference>
<evidence type="ECO:0000256" key="6">
    <source>
        <dbReference type="HAMAP-Rule" id="MF_00963"/>
    </source>
</evidence>
<dbReference type="NCBIfam" id="TIGR02393">
    <property type="entry name" value="RpoD_Cterm"/>
    <property type="match status" value="1"/>
</dbReference>
<feature type="compositionally biased region" description="Acidic residues" evidence="8">
    <location>
        <begin position="51"/>
        <end position="71"/>
    </location>
</feature>
<dbReference type="InterPro" id="IPR007627">
    <property type="entry name" value="RNA_pol_sigma70_r2"/>
</dbReference>
<feature type="region of interest" description="Sigma-70 factor domain-3" evidence="6">
    <location>
        <begin position="361"/>
        <end position="437"/>
    </location>
</feature>
<dbReference type="Proteomes" id="UP000777265">
    <property type="component" value="Unassembled WGS sequence"/>
</dbReference>
<dbReference type="Gene3D" id="1.10.601.10">
    <property type="entry name" value="RNA Polymerase Primary Sigma Factor"/>
    <property type="match status" value="2"/>
</dbReference>
<name>A0A971M243_9BACT</name>
<dbReference type="Pfam" id="PF04539">
    <property type="entry name" value="Sigma70_r3"/>
    <property type="match status" value="1"/>
</dbReference>
<dbReference type="Pfam" id="PF00140">
    <property type="entry name" value="Sigma70_r1_2"/>
    <property type="match status" value="1"/>
</dbReference>
<proteinExistence type="inferred from homology"/>
<feature type="coiled-coil region" evidence="7">
    <location>
        <begin position="203"/>
        <end position="230"/>
    </location>
</feature>
<dbReference type="PANTHER" id="PTHR30603:SF60">
    <property type="entry name" value="RNA POLYMERASE SIGMA FACTOR RPOD"/>
    <property type="match status" value="1"/>
</dbReference>
<dbReference type="SUPFAM" id="SSF88946">
    <property type="entry name" value="Sigma2 domain of RNA polymerase sigma factors"/>
    <property type="match status" value="1"/>
</dbReference>
<dbReference type="EMBL" id="JAAYEE010000032">
    <property type="protein sequence ID" value="NLW34230.1"/>
    <property type="molecule type" value="Genomic_DNA"/>
</dbReference>
<dbReference type="GO" id="GO:0005737">
    <property type="term" value="C:cytoplasm"/>
    <property type="evidence" value="ECO:0007669"/>
    <property type="project" value="UniProtKB-SubCell"/>
</dbReference>
<evidence type="ECO:0000256" key="7">
    <source>
        <dbReference type="SAM" id="Coils"/>
    </source>
</evidence>
<comment type="caution">
    <text evidence="11">The sequence shown here is derived from an EMBL/GenBank/DDBJ whole genome shotgun (WGS) entry which is preliminary data.</text>
</comment>
<reference evidence="11" key="1">
    <citation type="journal article" date="2020" name="Biotechnol. Biofuels">
        <title>New insights from the biogas microbiome by comprehensive genome-resolved metagenomics of nearly 1600 species originating from multiple anaerobic digesters.</title>
        <authorList>
            <person name="Campanaro S."/>
            <person name="Treu L."/>
            <person name="Rodriguez-R L.M."/>
            <person name="Kovalovszki A."/>
            <person name="Ziels R.M."/>
            <person name="Maus I."/>
            <person name="Zhu X."/>
            <person name="Kougias P.G."/>
            <person name="Basile A."/>
            <person name="Luo G."/>
            <person name="Schluter A."/>
            <person name="Konstantinidis K.T."/>
            <person name="Angelidaki I."/>
        </authorList>
    </citation>
    <scope>NUCLEOTIDE SEQUENCE</scope>
    <source>
        <strain evidence="11">AS06rmzACSIP_7</strain>
    </source>
</reference>
<dbReference type="InterPro" id="IPR014284">
    <property type="entry name" value="RNA_pol_sigma-70_dom"/>
</dbReference>
<keyword evidence="2 6" id="KW-0805">Transcription regulation</keyword>
<keyword evidence="1 6" id="KW-0963">Cytoplasm</keyword>
<evidence type="ECO:0000256" key="3">
    <source>
        <dbReference type="ARBA" id="ARBA00023082"/>
    </source>
</evidence>
<feature type="domain" description="RNA polymerase sigma-70" evidence="9">
    <location>
        <begin position="306"/>
        <end position="319"/>
    </location>
</feature>
<dbReference type="GO" id="GO:0003677">
    <property type="term" value="F:DNA binding"/>
    <property type="evidence" value="ECO:0007669"/>
    <property type="project" value="UniProtKB-UniRule"/>
</dbReference>
<reference evidence="11" key="2">
    <citation type="submission" date="2020-01" db="EMBL/GenBank/DDBJ databases">
        <authorList>
            <person name="Campanaro S."/>
        </authorList>
    </citation>
    <scope>NUCLEOTIDE SEQUENCE</scope>
    <source>
        <strain evidence="11">AS06rmzACSIP_7</strain>
    </source>
</reference>
<comment type="subcellular location">
    <subcellularLocation>
        <location evidence="6">Cytoplasm</location>
    </subcellularLocation>
</comment>
<dbReference type="SUPFAM" id="SSF88659">
    <property type="entry name" value="Sigma3 and sigma4 domains of RNA polymerase sigma factors"/>
    <property type="match status" value="2"/>
</dbReference>
<feature type="region of interest" description="Disordered" evidence="8">
    <location>
        <begin position="42"/>
        <end position="74"/>
    </location>
</feature>
<evidence type="ECO:0000256" key="2">
    <source>
        <dbReference type="ARBA" id="ARBA00023015"/>
    </source>
</evidence>
<dbReference type="GO" id="GO:0006352">
    <property type="term" value="P:DNA-templated transcription initiation"/>
    <property type="evidence" value="ECO:0007669"/>
    <property type="project" value="UniProtKB-UniRule"/>
</dbReference>
<accession>A0A971M243</accession>
<comment type="subunit">
    <text evidence="6">Interacts transiently with the RNA polymerase catalytic core.</text>
</comment>
<evidence type="ECO:0000256" key="4">
    <source>
        <dbReference type="ARBA" id="ARBA00023125"/>
    </source>
</evidence>
<feature type="short sequence motif" description="Interaction with polymerase core subunit RpoC" evidence="6">
    <location>
        <begin position="306"/>
        <end position="309"/>
    </location>
</feature>
<dbReference type="InterPro" id="IPR028630">
    <property type="entry name" value="Sigma70_RpoD"/>
</dbReference>
<dbReference type="InterPro" id="IPR007624">
    <property type="entry name" value="RNA_pol_sigma70_r3"/>
</dbReference>
<dbReference type="PRINTS" id="PR00046">
    <property type="entry name" value="SIGMA70FCT"/>
</dbReference>
<dbReference type="FunFam" id="1.10.601.10:FF:000001">
    <property type="entry name" value="RNA polymerase sigma factor SigA"/>
    <property type="match status" value="1"/>
</dbReference>
<dbReference type="InterPro" id="IPR050239">
    <property type="entry name" value="Sigma-70_RNA_pol_init_factors"/>
</dbReference>
<dbReference type="InterPro" id="IPR007630">
    <property type="entry name" value="RNA_pol_sigma70_r4"/>
</dbReference>
<keyword evidence="3 6" id="KW-0731">Sigma factor</keyword>
<evidence type="ECO:0000259" key="10">
    <source>
        <dbReference type="PROSITE" id="PS00716"/>
    </source>
</evidence>
<dbReference type="InterPro" id="IPR000943">
    <property type="entry name" value="RNA_pol_sigma70"/>
</dbReference>
<dbReference type="InterPro" id="IPR012760">
    <property type="entry name" value="RNA_pol_sigma_RpoD_C"/>
</dbReference>